<protein>
    <submittedName>
        <fullName evidence="1">Uncharacterized protein</fullName>
    </submittedName>
</protein>
<dbReference type="AlphaFoldDB" id="A0A2P6RSY0"/>
<dbReference type="EMBL" id="PDCK01000040">
    <property type="protein sequence ID" value="PRQ49522.1"/>
    <property type="molecule type" value="Genomic_DNA"/>
</dbReference>
<accession>A0A2P6RSY0</accession>
<dbReference type="Gramene" id="PRQ49522">
    <property type="protein sequence ID" value="PRQ49522"/>
    <property type="gene ID" value="RchiOBHm_Chr2g0122861"/>
</dbReference>
<reference evidence="1 2" key="1">
    <citation type="journal article" date="2018" name="Nat. Genet.">
        <title>The Rosa genome provides new insights in the design of modern roses.</title>
        <authorList>
            <person name="Bendahmane M."/>
        </authorList>
    </citation>
    <scope>NUCLEOTIDE SEQUENCE [LARGE SCALE GENOMIC DNA]</scope>
    <source>
        <strain evidence="2">cv. Old Blush</strain>
    </source>
</reference>
<proteinExistence type="predicted"/>
<evidence type="ECO:0000313" key="1">
    <source>
        <dbReference type="EMBL" id="PRQ49522.1"/>
    </source>
</evidence>
<comment type="caution">
    <text evidence="1">The sequence shown here is derived from an EMBL/GenBank/DDBJ whole genome shotgun (WGS) entry which is preliminary data.</text>
</comment>
<name>A0A2P6RSY0_ROSCH</name>
<evidence type="ECO:0000313" key="2">
    <source>
        <dbReference type="Proteomes" id="UP000238479"/>
    </source>
</evidence>
<sequence>MVIAMGLMLDIIFPSLQKRIAKASVVYIGKHLPSPLIMILHRQKLAVARVYKVCNPVDASSHWQ</sequence>
<organism evidence="1 2">
    <name type="scientific">Rosa chinensis</name>
    <name type="common">China rose</name>
    <dbReference type="NCBI Taxonomy" id="74649"/>
    <lineage>
        <taxon>Eukaryota</taxon>
        <taxon>Viridiplantae</taxon>
        <taxon>Streptophyta</taxon>
        <taxon>Embryophyta</taxon>
        <taxon>Tracheophyta</taxon>
        <taxon>Spermatophyta</taxon>
        <taxon>Magnoliopsida</taxon>
        <taxon>eudicotyledons</taxon>
        <taxon>Gunneridae</taxon>
        <taxon>Pentapetalae</taxon>
        <taxon>rosids</taxon>
        <taxon>fabids</taxon>
        <taxon>Rosales</taxon>
        <taxon>Rosaceae</taxon>
        <taxon>Rosoideae</taxon>
        <taxon>Rosoideae incertae sedis</taxon>
        <taxon>Rosa</taxon>
    </lineage>
</organism>
<dbReference type="Proteomes" id="UP000238479">
    <property type="component" value="Chromosome 2"/>
</dbReference>
<keyword evidence="2" id="KW-1185">Reference proteome</keyword>
<gene>
    <name evidence="1" type="ORF">RchiOBHm_Chr2g0122861</name>
</gene>